<reference evidence="14 15" key="1">
    <citation type="submission" date="2017-08" db="EMBL/GenBank/DDBJ databases">
        <title>Burning lignite coal seam in the remote Altai Mountains harbors a hydrogen-driven thermophilic microbial community.</title>
        <authorList>
            <person name="Kadnikov V.V."/>
            <person name="Mardanov A.V."/>
            <person name="Ivasenko D."/>
            <person name="Beletsky A.V."/>
            <person name="Karnachuk O.V."/>
            <person name="Ravin N.V."/>
        </authorList>
    </citation>
    <scope>NUCLEOTIDE SEQUENCE [LARGE SCALE GENOMIC DNA]</scope>
    <source>
        <strain evidence="14">AL33</strain>
    </source>
</reference>
<sequence>MAGEILWPVALGIKLVYAGAIMGGGVTASGAFWSLVAALVLGLLPGVFRPERQPWVRFGMNVAVSALLFADLLYFRYFGRPMSIYALLQVNNLGGLGGSLESLWSWREWVVWADVPAAYVFARRSCRRPKPSIPALQAVFFGLVAAAAVGGIWALMAVRTAPAEAPAAFSGGESRPAVGRGAVQRYGPLGHHVVDALAILREGEAAANPQALEEIAAWFRRHDPELRDSFDNPWRGWAQGMNLVLIQVESLHNFVLDLDIEGIPVTPNLRRLREHALYFPHFYPQTIEGNSSDAELLSQTSLYPAARGAAFYRFAGAAYPSLAKKLRAQGYAVLAVHGDRASYWNRAKMYPGLGLEPFVSLEHLEADEIIGMGLSDRSLFRQTAERLTRTPEPFYAFVITLSSHLPFELPEEERTLPLPPELDGTIVGRYLESIHYVDRALGEFIAALNQAGLAERTLIALYGDHDGLLWHKDRDAIEAAFGGPIDFEAWVRTYQPVPFLIYHPRLAGETVATIGGEVDIAPTLSNLLGLPASAWAGQAMGRSLLAPTPSYAVLPGGDYAEPAFIDPDGIRPALPAWAEEALRVADLIHLTRYVERTIEEGAGAGDDRSERREP</sequence>
<evidence type="ECO:0000256" key="5">
    <source>
        <dbReference type="ARBA" id="ARBA00022692"/>
    </source>
</evidence>
<dbReference type="CDD" id="cd16015">
    <property type="entry name" value="LTA_synthase"/>
    <property type="match status" value="1"/>
</dbReference>
<dbReference type="Proteomes" id="UP000244180">
    <property type="component" value="Unassembled WGS sequence"/>
</dbReference>
<dbReference type="PANTHER" id="PTHR47371">
    <property type="entry name" value="LIPOTEICHOIC ACID SYNTHASE"/>
    <property type="match status" value="1"/>
</dbReference>
<dbReference type="EMBL" id="PEBV01000002">
    <property type="protein sequence ID" value="PTQ54739.1"/>
    <property type="molecule type" value="Genomic_DNA"/>
</dbReference>
<comment type="pathway">
    <text evidence="2">Cell wall biogenesis; lipoteichoic acid biosynthesis.</text>
</comment>
<evidence type="ECO:0000256" key="8">
    <source>
        <dbReference type="PIRNR" id="PIRNR005091"/>
    </source>
</evidence>
<dbReference type="InterPro" id="IPR000917">
    <property type="entry name" value="Sulfatase_N"/>
</dbReference>
<evidence type="ECO:0000313" key="14">
    <source>
        <dbReference type="EMBL" id="PTQ54739.1"/>
    </source>
</evidence>
<keyword evidence="10" id="KW-0464">Manganese</keyword>
<evidence type="ECO:0000256" key="3">
    <source>
        <dbReference type="ARBA" id="ARBA00009983"/>
    </source>
</evidence>
<comment type="caution">
    <text evidence="14">The sequence shown here is derived from an EMBL/GenBank/DDBJ whole genome shotgun (WGS) entry which is preliminary data.</text>
</comment>
<feature type="binding site" evidence="11">
    <location>
        <position position="249"/>
    </location>
    <ligand>
        <name>Mn(2+)</name>
        <dbReference type="ChEBI" id="CHEBI:29035"/>
    </ligand>
</feature>
<dbReference type="InterPro" id="IPR017850">
    <property type="entry name" value="Alkaline_phosphatase_core_sf"/>
</dbReference>
<dbReference type="Gene3D" id="3.40.720.10">
    <property type="entry name" value="Alkaline Phosphatase, subunit A"/>
    <property type="match status" value="1"/>
</dbReference>
<feature type="binding site" evidence="11">
    <location>
        <position position="465"/>
    </location>
    <ligand>
        <name>Mn(2+)</name>
        <dbReference type="ChEBI" id="CHEBI:29035"/>
    </ligand>
</feature>
<evidence type="ECO:0000256" key="6">
    <source>
        <dbReference type="ARBA" id="ARBA00022989"/>
    </source>
</evidence>
<keyword evidence="4 8" id="KW-1003">Cell membrane</keyword>
<feature type="active site" evidence="9">
    <location>
        <position position="291"/>
    </location>
</feature>
<keyword evidence="6 12" id="KW-1133">Transmembrane helix</keyword>
<organism evidence="14 15">
    <name type="scientific">Hydrogenibacillus schlegelii</name>
    <name type="common">Bacillus schlegelii</name>
    <dbReference type="NCBI Taxonomy" id="1484"/>
    <lineage>
        <taxon>Bacteria</taxon>
        <taxon>Bacillati</taxon>
        <taxon>Bacillota</taxon>
        <taxon>Bacilli</taxon>
        <taxon>Bacillales</taxon>
        <taxon>Bacillales Family X. Incertae Sedis</taxon>
        <taxon>Hydrogenibacillus</taxon>
    </lineage>
</organism>
<proteinExistence type="inferred from homology"/>
<feature type="binding site" evidence="10">
    <location>
        <position position="404"/>
    </location>
    <ligand>
        <name>substrate</name>
    </ligand>
</feature>
<dbReference type="RefSeq" id="WP_272999498.1">
    <property type="nucleotide sequence ID" value="NZ_PEBV01000002.1"/>
</dbReference>
<feature type="binding site" evidence="11">
    <location>
        <position position="464"/>
    </location>
    <ligand>
        <name>Mn(2+)</name>
        <dbReference type="ChEBI" id="CHEBI:29035"/>
    </ligand>
</feature>
<evidence type="ECO:0000256" key="12">
    <source>
        <dbReference type="SAM" id="Phobius"/>
    </source>
</evidence>
<evidence type="ECO:0000313" key="15">
    <source>
        <dbReference type="Proteomes" id="UP000244180"/>
    </source>
</evidence>
<dbReference type="GO" id="GO:0046872">
    <property type="term" value="F:metal ion binding"/>
    <property type="evidence" value="ECO:0007669"/>
    <property type="project" value="UniProtKB-KW"/>
</dbReference>
<comment type="subcellular location">
    <subcellularLocation>
        <location evidence="1">Cell membrane</location>
        <topology evidence="1">Multi-pass membrane protein</topology>
    </subcellularLocation>
</comment>
<feature type="transmembrane region" description="Helical" evidence="12">
    <location>
        <begin position="30"/>
        <end position="48"/>
    </location>
</feature>
<evidence type="ECO:0000259" key="13">
    <source>
        <dbReference type="Pfam" id="PF00884"/>
    </source>
</evidence>
<dbReference type="PANTHER" id="PTHR47371:SF3">
    <property type="entry name" value="PHOSPHOGLYCEROL TRANSFERASE I"/>
    <property type="match status" value="1"/>
</dbReference>
<evidence type="ECO:0000256" key="11">
    <source>
        <dbReference type="PIRSR" id="PIRSR005091-3"/>
    </source>
</evidence>
<accession>A0A2T5GEX4</accession>
<dbReference type="PIRSF" id="PIRSF005091">
    <property type="entry name" value="Mmb_sulf_HI1246"/>
    <property type="match status" value="1"/>
</dbReference>
<dbReference type="InterPro" id="IPR012160">
    <property type="entry name" value="LtaS-like"/>
</dbReference>
<feature type="transmembrane region" description="Helical" evidence="12">
    <location>
        <begin position="6"/>
        <end position="23"/>
    </location>
</feature>
<keyword evidence="7 8" id="KW-0472">Membrane</keyword>
<evidence type="ECO:0000256" key="9">
    <source>
        <dbReference type="PIRSR" id="PIRSR005091-1"/>
    </source>
</evidence>
<name>A0A2T5GEX4_HYDSH</name>
<evidence type="ECO:0000256" key="2">
    <source>
        <dbReference type="ARBA" id="ARBA00004936"/>
    </source>
</evidence>
<keyword evidence="10" id="KW-0479">Metal-binding</keyword>
<protein>
    <submittedName>
        <fullName evidence="14">Lipoteichoic acid synthase LtaS Type IVb</fullName>
    </submittedName>
</protein>
<evidence type="ECO:0000256" key="7">
    <source>
        <dbReference type="ARBA" id="ARBA00023136"/>
    </source>
</evidence>
<feature type="domain" description="Sulfatase N-terminal" evidence="13">
    <location>
        <begin position="242"/>
        <end position="529"/>
    </location>
</feature>
<evidence type="ECO:0000256" key="4">
    <source>
        <dbReference type="ARBA" id="ARBA00022475"/>
    </source>
</evidence>
<dbReference type="Pfam" id="PF00884">
    <property type="entry name" value="Sulfatase"/>
    <property type="match status" value="1"/>
</dbReference>
<evidence type="ECO:0000256" key="1">
    <source>
        <dbReference type="ARBA" id="ARBA00004651"/>
    </source>
</evidence>
<evidence type="ECO:0000256" key="10">
    <source>
        <dbReference type="PIRSR" id="PIRSR005091-2"/>
    </source>
</evidence>
<comment type="similarity">
    <text evidence="3 8">Belongs to the LTA synthase family.</text>
</comment>
<dbReference type="GO" id="GO:0005886">
    <property type="term" value="C:plasma membrane"/>
    <property type="evidence" value="ECO:0007669"/>
    <property type="project" value="UniProtKB-SubCell"/>
</dbReference>
<dbReference type="InterPro" id="IPR050448">
    <property type="entry name" value="OpgB/LTA_synthase_biosynth"/>
</dbReference>
<keyword evidence="5 12" id="KW-0812">Transmembrane</keyword>
<feature type="transmembrane region" description="Helical" evidence="12">
    <location>
        <begin position="54"/>
        <end position="75"/>
    </location>
</feature>
<gene>
    <name evidence="14" type="ORF">HSCHL_2330</name>
</gene>
<dbReference type="AlphaFoldDB" id="A0A2T5GEX4"/>
<feature type="transmembrane region" description="Helical" evidence="12">
    <location>
        <begin position="133"/>
        <end position="156"/>
    </location>
</feature>
<dbReference type="SUPFAM" id="SSF53649">
    <property type="entry name" value="Alkaline phosphatase-like"/>
    <property type="match status" value="1"/>
</dbReference>